<keyword evidence="2" id="KW-0217">Developmental protein</keyword>
<keyword evidence="6" id="KW-0539">Nucleus</keyword>
<evidence type="ECO:0000256" key="2">
    <source>
        <dbReference type="ARBA" id="ARBA00022473"/>
    </source>
</evidence>
<keyword evidence="4" id="KW-0238">DNA-binding</keyword>
<dbReference type="Pfam" id="PF03634">
    <property type="entry name" value="TCP"/>
    <property type="match status" value="1"/>
</dbReference>
<dbReference type="PROSITE" id="PS51369">
    <property type="entry name" value="TCP"/>
    <property type="match status" value="1"/>
</dbReference>
<dbReference type="SMR" id="B9S5D2"/>
<dbReference type="InParanoid" id="B9S5D2"/>
<evidence type="ECO:0000256" key="4">
    <source>
        <dbReference type="ARBA" id="ARBA00023125"/>
    </source>
</evidence>
<protein>
    <recommendedName>
        <fullName evidence="11">Transcription factor</fullName>
    </recommendedName>
</protein>
<keyword evidence="10" id="KW-1185">Reference proteome</keyword>
<feature type="domain" description="R" evidence="8">
    <location>
        <begin position="215"/>
        <end position="232"/>
    </location>
</feature>
<proteinExistence type="predicted"/>
<dbReference type="InterPro" id="IPR017887">
    <property type="entry name" value="TF_TCP_subgr"/>
</dbReference>
<evidence type="ECO:0000256" key="3">
    <source>
        <dbReference type="ARBA" id="ARBA00023015"/>
    </source>
</evidence>
<dbReference type="STRING" id="3988.B9S5D2"/>
<dbReference type="KEGG" id="rcu:8272313"/>
<dbReference type="OrthoDB" id="1896834at2759"/>
<gene>
    <name evidence="9" type="ORF">RCOM_1569020</name>
</gene>
<evidence type="ECO:0000256" key="5">
    <source>
        <dbReference type="ARBA" id="ARBA00023163"/>
    </source>
</evidence>
<dbReference type="eggNOG" id="ENOG502QUQ6">
    <property type="taxonomic scope" value="Eukaryota"/>
</dbReference>
<organism evidence="9 10">
    <name type="scientific">Ricinus communis</name>
    <name type="common">Castor bean</name>
    <dbReference type="NCBI Taxonomy" id="3988"/>
    <lineage>
        <taxon>Eukaryota</taxon>
        <taxon>Viridiplantae</taxon>
        <taxon>Streptophyta</taxon>
        <taxon>Embryophyta</taxon>
        <taxon>Tracheophyta</taxon>
        <taxon>Spermatophyta</taxon>
        <taxon>Magnoliopsida</taxon>
        <taxon>eudicotyledons</taxon>
        <taxon>Gunneridae</taxon>
        <taxon>Pentapetalae</taxon>
        <taxon>rosids</taxon>
        <taxon>fabids</taxon>
        <taxon>Malpighiales</taxon>
        <taxon>Euphorbiaceae</taxon>
        <taxon>Acalyphoideae</taxon>
        <taxon>Acalypheae</taxon>
        <taxon>Ricinus</taxon>
    </lineage>
</organism>
<name>B9S5D2_RICCO</name>
<dbReference type="EMBL" id="EQ973873">
    <property type="protein sequence ID" value="EEF41153.1"/>
    <property type="molecule type" value="Genomic_DNA"/>
</dbReference>
<dbReference type="AlphaFoldDB" id="B9S5D2"/>
<comment type="subcellular location">
    <subcellularLocation>
        <location evidence="1">Nucleus</location>
    </subcellularLocation>
</comment>
<evidence type="ECO:0000259" key="8">
    <source>
        <dbReference type="PROSITE" id="PS51370"/>
    </source>
</evidence>
<sequence>MFTSTNTVNPFMLLSSSSSSYDRSPYIIDHEVNNHYVFFNHHNPPIIPQIIDAVQNVEASNNAMISKQNCDVITGDQQQYDPSSVLLPVQKPFKKHRHSKICTAQGLRDRRVRLSIEIARKFFDLQDLLGFDKASKTLEWLLSKSRKAIKALAQNAEGAKSLSSSSATCGGGEIEGIVSKKDQSVAATGSCNEKGTKKMRIAAASTAAASNLVAKESRAKARERARERTRVKMCTRKSHESKNYTDMLNQSRSSLLNQQHHHHQQACEKLSGCNDSVKVVAHHHDHQVEELPANNSNLSSSLAKGNIIEESILIKRKLKPSTILGYQQKQSTTMGYQQNVVMFKDISCSNNLPNLPQNWDINSAIARSSFCAITNMNRPAGLHLYGKLWEAENT</sequence>
<reference evidence="10" key="1">
    <citation type="journal article" date="2010" name="Nat. Biotechnol.">
        <title>Draft genome sequence of the oilseed species Ricinus communis.</title>
        <authorList>
            <person name="Chan A.P."/>
            <person name="Crabtree J."/>
            <person name="Zhao Q."/>
            <person name="Lorenzi H."/>
            <person name="Orvis J."/>
            <person name="Puiu D."/>
            <person name="Melake-Berhan A."/>
            <person name="Jones K.M."/>
            <person name="Redman J."/>
            <person name="Chen G."/>
            <person name="Cahoon E.B."/>
            <person name="Gedil M."/>
            <person name="Stanke M."/>
            <person name="Haas B.J."/>
            <person name="Wortman J.R."/>
            <person name="Fraser-Liggett C.M."/>
            <person name="Ravel J."/>
            <person name="Rabinowicz P.D."/>
        </authorList>
    </citation>
    <scope>NUCLEOTIDE SEQUENCE [LARGE SCALE GENOMIC DNA]</scope>
    <source>
        <strain evidence="10">cv. Hale</strain>
    </source>
</reference>
<accession>B9S5D2</accession>
<evidence type="ECO:0000313" key="9">
    <source>
        <dbReference type="EMBL" id="EEF41153.1"/>
    </source>
</evidence>
<keyword evidence="3" id="KW-0805">Transcription regulation</keyword>
<keyword evidence="5" id="KW-0804">Transcription</keyword>
<dbReference type="OMA" id="TNYHAPI"/>
<evidence type="ECO:0000256" key="1">
    <source>
        <dbReference type="ARBA" id="ARBA00004123"/>
    </source>
</evidence>
<dbReference type="GO" id="GO:2000032">
    <property type="term" value="P:regulation of secondary shoot formation"/>
    <property type="evidence" value="ECO:0000318"/>
    <property type="project" value="GO_Central"/>
</dbReference>
<dbReference type="Proteomes" id="UP000008311">
    <property type="component" value="Unassembled WGS sequence"/>
</dbReference>
<feature type="domain" description="TCP" evidence="7">
    <location>
        <begin position="94"/>
        <end position="152"/>
    </location>
</feature>
<evidence type="ECO:0000259" key="7">
    <source>
        <dbReference type="PROSITE" id="PS51369"/>
    </source>
</evidence>
<dbReference type="PROSITE" id="PS51370">
    <property type="entry name" value="R"/>
    <property type="match status" value="1"/>
</dbReference>
<evidence type="ECO:0000313" key="10">
    <source>
        <dbReference type="Proteomes" id="UP000008311"/>
    </source>
</evidence>
<evidence type="ECO:0000256" key="6">
    <source>
        <dbReference type="ARBA" id="ARBA00023242"/>
    </source>
</evidence>
<dbReference type="GO" id="GO:0043565">
    <property type="term" value="F:sequence-specific DNA binding"/>
    <property type="evidence" value="ECO:0000318"/>
    <property type="project" value="GO_Central"/>
</dbReference>
<dbReference type="GO" id="GO:0005634">
    <property type="term" value="C:nucleus"/>
    <property type="evidence" value="ECO:0000318"/>
    <property type="project" value="GO_Central"/>
</dbReference>
<dbReference type="GO" id="GO:0003700">
    <property type="term" value="F:DNA-binding transcription factor activity"/>
    <property type="evidence" value="ECO:0000318"/>
    <property type="project" value="GO_Central"/>
</dbReference>
<dbReference type="InterPro" id="IPR005333">
    <property type="entry name" value="Transcription_factor_TCP"/>
</dbReference>
<evidence type="ECO:0008006" key="11">
    <source>
        <dbReference type="Google" id="ProtNLM"/>
    </source>
</evidence>
<dbReference type="PANTHER" id="PTHR31072">
    <property type="entry name" value="TRANSCRIPTION FACTOR TCP4-RELATED"/>
    <property type="match status" value="1"/>
</dbReference>
<dbReference type="PANTHER" id="PTHR31072:SF224">
    <property type="entry name" value="TRANSCRIPTION FACTOR TCP1"/>
    <property type="match status" value="1"/>
</dbReference>
<dbReference type="InterPro" id="IPR017888">
    <property type="entry name" value="CYC/TB1_R_domain"/>
</dbReference>